<protein>
    <submittedName>
        <fullName evidence="1">Uncharacterized protein</fullName>
    </submittedName>
</protein>
<evidence type="ECO:0000313" key="2">
    <source>
        <dbReference type="Proteomes" id="UP000053573"/>
    </source>
</evidence>
<organism evidence="1 2">
    <name type="scientific">Blastomyces silverae</name>
    <dbReference type="NCBI Taxonomy" id="2060906"/>
    <lineage>
        <taxon>Eukaryota</taxon>
        <taxon>Fungi</taxon>
        <taxon>Dikarya</taxon>
        <taxon>Ascomycota</taxon>
        <taxon>Pezizomycotina</taxon>
        <taxon>Eurotiomycetes</taxon>
        <taxon>Eurotiomycetidae</taxon>
        <taxon>Onygenales</taxon>
        <taxon>Ajellomycetaceae</taxon>
        <taxon>Blastomyces</taxon>
    </lineage>
</organism>
<dbReference type="AlphaFoldDB" id="A0A0H1BEB4"/>
<accession>A0A0H1BEB4</accession>
<sequence>MERKVEFLSAAELRNSYAGGGSKNASPMKRTAVGSAVGGDNFIDASDNSDTSVGGYFWDDMLHDLAVRGTGR</sequence>
<dbReference type="EMBL" id="LDEV01002284">
    <property type="protein sequence ID" value="KLJ09710.1"/>
    <property type="molecule type" value="Genomic_DNA"/>
</dbReference>
<proteinExistence type="predicted"/>
<keyword evidence="2" id="KW-1185">Reference proteome</keyword>
<evidence type="ECO:0000313" key="1">
    <source>
        <dbReference type="EMBL" id="KLJ09710.1"/>
    </source>
</evidence>
<comment type="caution">
    <text evidence="1">The sequence shown here is derived from an EMBL/GenBank/DDBJ whole genome shotgun (WGS) entry which is preliminary data.</text>
</comment>
<dbReference type="Proteomes" id="UP000053573">
    <property type="component" value="Unassembled WGS sequence"/>
</dbReference>
<reference evidence="2" key="1">
    <citation type="journal article" date="2015" name="PLoS Genet.">
        <title>The dynamic genome and transcriptome of the human fungal pathogen Blastomyces and close relative Emmonsia.</title>
        <authorList>
            <person name="Munoz J.F."/>
            <person name="Gauthier G.M."/>
            <person name="Desjardins C.A."/>
            <person name="Gallo J.E."/>
            <person name="Holder J."/>
            <person name="Sullivan T.D."/>
            <person name="Marty A.J."/>
            <person name="Carmen J.C."/>
            <person name="Chen Z."/>
            <person name="Ding L."/>
            <person name="Gujja S."/>
            <person name="Magrini V."/>
            <person name="Misas E."/>
            <person name="Mitreva M."/>
            <person name="Priest M."/>
            <person name="Saif S."/>
            <person name="Whiston E.A."/>
            <person name="Young S."/>
            <person name="Zeng Q."/>
            <person name="Goldman W.E."/>
            <person name="Mardis E.R."/>
            <person name="Taylor J.W."/>
            <person name="McEwen J.G."/>
            <person name="Clay O.K."/>
            <person name="Klein B.S."/>
            <person name="Cuomo C.A."/>
        </authorList>
    </citation>
    <scope>NUCLEOTIDE SEQUENCE [LARGE SCALE GENOMIC DNA]</scope>
    <source>
        <strain evidence="2">UAMH 139</strain>
    </source>
</reference>
<gene>
    <name evidence="1" type="ORF">EMPG_14883</name>
</gene>
<name>A0A0H1BEB4_9EURO</name>